<dbReference type="PANTHER" id="PTHR31195">
    <property type="entry name" value="GEO02494P1"/>
    <property type="match status" value="1"/>
</dbReference>
<dbReference type="Pfam" id="PF15377">
    <property type="entry name" value="DUF4604"/>
    <property type="match status" value="1"/>
</dbReference>
<gene>
    <name evidence="3" type="ORF">OKIOD_LOCUS4700</name>
</gene>
<evidence type="ECO:0000256" key="1">
    <source>
        <dbReference type="SAM" id="MobiDB-lite"/>
    </source>
</evidence>
<feature type="compositionally biased region" description="Basic and acidic residues" evidence="1">
    <location>
        <begin position="37"/>
        <end position="49"/>
    </location>
</feature>
<dbReference type="PANTHER" id="PTHR31195:SF2">
    <property type="entry name" value="GEO02494P1"/>
    <property type="match status" value="1"/>
</dbReference>
<protein>
    <submittedName>
        <fullName evidence="3">Oidioi.mRNA.OKI2018_I69.PAR.g13142.t1.cds</fullName>
    </submittedName>
</protein>
<dbReference type="InterPro" id="IPR027911">
    <property type="entry name" value="DUF4604"/>
</dbReference>
<dbReference type="Proteomes" id="UP001158576">
    <property type="component" value="Chromosome PAR"/>
</dbReference>
<feature type="compositionally biased region" description="Basic residues" evidence="1">
    <location>
        <begin position="143"/>
        <end position="155"/>
    </location>
</feature>
<name>A0ABN7S397_OIKDI</name>
<feature type="region of interest" description="Disordered" evidence="1">
    <location>
        <begin position="28"/>
        <end position="165"/>
    </location>
</feature>
<dbReference type="InterPro" id="IPR040219">
    <property type="entry name" value="KIAA1143-like"/>
</dbReference>
<feature type="compositionally biased region" description="Basic and acidic residues" evidence="1">
    <location>
        <begin position="75"/>
        <end position="95"/>
    </location>
</feature>
<feature type="compositionally biased region" description="Basic and acidic residues" evidence="1">
    <location>
        <begin position="104"/>
        <end position="119"/>
    </location>
</feature>
<feature type="domain" description="DUF4604" evidence="2">
    <location>
        <begin position="6"/>
        <end position="165"/>
    </location>
</feature>
<evidence type="ECO:0000259" key="2">
    <source>
        <dbReference type="Pfam" id="PF15377"/>
    </source>
</evidence>
<organism evidence="3 4">
    <name type="scientific">Oikopleura dioica</name>
    <name type="common">Tunicate</name>
    <dbReference type="NCBI Taxonomy" id="34765"/>
    <lineage>
        <taxon>Eukaryota</taxon>
        <taxon>Metazoa</taxon>
        <taxon>Chordata</taxon>
        <taxon>Tunicata</taxon>
        <taxon>Appendicularia</taxon>
        <taxon>Copelata</taxon>
        <taxon>Oikopleuridae</taxon>
        <taxon>Oikopleura</taxon>
    </lineage>
</organism>
<reference evidence="3 4" key="1">
    <citation type="submission" date="2021-04" db="EMBL/GenBank/DDBJ databases">
        <authorList>
            <person name="Bliznina A."/>
        </authorList>
    </citation>
    <scope>NUCLEOTIDE SEQUENCE [LARGE SCALE GENOMIC DNA]</scope>
</reference>
<keyword evidence="4" id="KW-1185">Reference proteome</keyword>
<proteinExistence type="predicted"/>
<evidence type="ECO:0000313" key="3">
    <source>
        <dbReference type="EMBL" id="CAG5091570.1"/>
    </source>
</evidence>
<sequence>MSKRQKVQYSGMGGEPAFLAAFKKRVGYQEPEEDKDMEAKKAKLMKDFDERELDDELPQVELGKGVSANEAETFLQRDLDAQKAEKAKAEGKSPEESSNTAKSTTDESKPSATDPEEKNTLPQVEPKKSTVIQVGLKSEKSEKKKKKKSKMKAVKNSKLLSFGDE</sequence>
<accession>A0ABN7S397</accession>
<evidence type="ECO:0000313" key="4">
    <source>
        <dbReference type="Proteomes" id="UP001158576"/>
    </source>
</evidence>
<dbReference type="EMBL" id="OU015568">
    <property type="protein sequence ID" value="CAG5091570.1"/>
    <property type="molecule type" value="Genomic_DNA"/>
</dbReference>